<comment type="caution">
    <text evidence="2">The sequence shown here is derived from an EMBL/GenBank/DDBJ whole genome shotgun (WGS) entry which is preliminary data.</text>
</comment>
<protein>
    <submittedName>
        <fullName evidence="2">Uncharacterized protein</fullName>
    </submittedName>
</protein>
<organism evidence="2 3">
    <name type="scientific">Ancylostoma ceylanicum</name>
    <dbReference type="NCBI Taxonomy" id="53326"/>
    <lineage>
        <taxon>Eukaryota</taxon>
        <taxon>Metazoa</taxon>
        <taxon>Ecdysozoa</taxon>
        <taxon>Nematoda</taxon>
        <taxon>Chromadorea</taxon>
        <taxon>Rhabditida</taxon>
        <taxon>Rhabditina</taxon>
        <taxon>Rhabditomorpha</taxon>
        <taxon>Strongyloidea</taxon>
        <taxon>Ancylostomatidae</taxon>
        <taxon>Ancylostomatinae</taxon>
        <taxon>Ancylostoma</taxon>
    </lineage>
</organism>
<gene>
    <name evidence="2" type="primary">Acey_s0230.g2956</name>
    <name evidence="2" type="ORF">Y032_0230g2956</name>
</gene>
<evidence type="ECO:0000256" key="1">
    <source>
        <dbReference type="SAM" id="MobiDB-lite"/>
    </source>
</evidence>
<evidence type="ECO:0000313" key="2">
    <source>
        <dbReference type="EMBL" id="EYB89551.1"/>
    </source>
</evidence>
<dbReference type="Proteomes" id="UP000024635">
    <property type="component" value="Unassembled WGS sequence"/>
</dbReference>
<reference evidence="3" key="1">
    <citation type="journal article" date="2015" name="Nat. Genet.">
        <title>The genome and transcriptome of the zoonotic hookworm Ancylostoma ceylanicum identify infection-specific gene families.</title>
        <authorList>
            <person name="Schwarz E.M."/>
            <person name="Hu Y."/>
            <person name="Antoshechkin I."/>
            <person name="Miller M.M."/>
            <person name="Sternberg P.W."/>
            <person name="Aroian R.V."/>
        </authorList>
    </citation>
    <scope>NUCLEOTIDE SEQUENCE</scope>
    <source>
        <strain evidence="3">HY135</strain>
    </source>
</reference>
<feature type="compositionally biased region" description="Low complexity" evidence="1">
    <location>
        <begin position="1"/>
        <end position="12"/>
    </location>
</feature>
<feature type="region of interest" description="Disordered" evidence="1">
    <location>
        <begin position="1"/>
        <end position="46"/>
    </location>
</feature>
<accession>A0A016SGV2</accession>
<keyword evidence="3" id="KW-1185">Reference proteome</keyword>
<dbReference type="AlphaFoldDB" id="A0A016SGV2"/>
<evidence type="ECO:0000313" key="3">
    <source>
        <dbReference type="Proteomes" id="UP000024635"/>
    </source>
</evidence>
<proteinExistence type="predicted"/>
<sequence>MSPGGKSAKSSSPSPPANYSAAGEEFIGVDDFNEDAHTPESKTGSAYLEIHSRQNNAILKKNQEESIETINYLEIQSFELLNT</sequence>
<dbReference type="EMBL" id="JARK01001566">
    <property type="protein sequence ID" value="EYB89551.1"/>
    <property type="molecule type" value="Genomic_DNA"/>
</dbReference>
<name>A0A016SGV2_9BILA</name>